<proteinExistence type="predicted"/>
<evidence type="ECO:0000313" key="1">
    <source>
        <dbReference type="EnsemblMetazoa" id="PPA42665.1"/>
    </source>
</evidence>
<dbReference type="AlphaFoldDB" id="A0A2A6BWA5"/>
<protein>
    <submittedName>
        <fullName evidence="1">Uncharacterized protein</fullName>
    </submittedName>
</protein>
<reference evidence="1" key="2">
    <citation type="submission" date="2022-06" db="UniProtKB">
        <authorList>
            <consortium name="EnsemblMetazoa"/>
        </authorList>
    </citation>
    <scope>IDENTIFICATION</scope>
    <source>
        <strain evidence="1">PS312</strain>
    </source>
</reference>
<keyword evidence="2" id="KW-1185">Reference proteome</keyword>
<accession>A0A2A6BWA5</accession>
<dbReference type="EnsemblMetazoa" id="PPA42665.1">
    <property type="protein sequence ID" value="PPA42665.1"/>
    <property type="gene ID" value="WBGene00281034"/>
</dbReference>
<accession>A0A8R1Z3E5</accession>
<sequence length="103" mass="12138">MEEVPRLSPFEQLPPDLLWKIIDYSFERVFHLRSASRIIKSRVNDYSMIRRNATLVDEFGLSGLKDNLLTISISLRHCNSKLFKLRLIRKPSFKFMKLIKLGT</sequence>
<dbReference type="Proteomes" id="UP000005239">
    <property type="component" value="Unassembled WGS sequence"/>
</dbReference>
<gene>
    <name evidence="1" type="primary">WBGene00281034</name>
</gene>
<evidence type="ECO:0000313" key="2">
    <source>
        <dbReference type="Proteomes" id="UP000005239"/>
    </source>
</evidence>
<organism evidence="1 2">
    <name type="scientific">Pristionchus pacificus</name>
    <name type="common">Parasitic nematode worm</name>
    <dbReference type="NCBI Taxonomy" id="54126"/>
    <lineage>
        <taxon>Eukaryota</taxon>
        <taxon>Metazoa</taxon>
        <taxon>Ecdysozoa</taxon>
        <taxon>Nematoda</taxon>
        <taxon>Chromadorea</taxon>
        <taxon>Rhabditida</taxon>
        <taxon>Rhabditina</taxon>
        <taxon>Diplogasteromorpha</taxon>
        <taxon>Diplogasteroidea</taxon>
        <taxon>Neodiplogasteridae</taxon>
        <taxon>Pristionchus</taxon>
    </lineage>
</organism>
<reference evidence="2" key="1">
    <citation type="journal article" date="2008" name="Nat. Genet.">
        <title>The Pristionchus pacificus genome provides a unique perspective on nematode lifestyle and parasitism.</title>
        <authorList>
            <person name="Dieterich C."/>
            <person name="Clifton S.W."/>
            <person name="Schuster L.N."/>
            <person name="Chinwalla A."/>
            <person name="Delehaunty K."/>
            <person name="Dinkelacker I."/>
            <person name="Fulton L."/>
            <person name="Fulton R."/>
            <person name="Godfrey J."/>
            <person name="Minx P."/>
            <person name="Mitreva M."/>
            <person name="Roeseler W."/>
            <person name="Tian H."/>
            <person name="Witte H."/>
            <person name="Yang S.P."/>
            <person name="Wilson R.K."/>
            <person name="Sommer R.J."/>
        </authorList>
    </citation>
    <scope>NUCLEOTIDE SEQUENCE [LARGE SCALE GENOMIC DNA]</scope>
    <source>
        <strain evidence="2">PS312</strain>
    </source>
</reference>
<name>A0A2A6BWA5_PRIPA</name>